<evidence type="ECO:0000313" key="2">
    <source>
        <dbReference type="Proteomes" id="UP000828678"/>
    </source>
</evidence>
<organism evidence="1 2">
    <name type="scientific">Erwinia phage AH03</name>
    <dbReference type="NCBI Taxonomy" id="2869568"/>
    <lineage>
        <taxon>Viruses</taxon>
        <taxon>Duplodnaviria</taxon>
        <taxon>Heunggongvirae</taxon>
        <taxon>Uroviricota</taxon>
        <taxon>Caudoviricetes</taxon>
        <taxon>Ahotrevirus</taxon>
        <taxon>Ahotrevirus AH03</taxon>
    </lineage>
</organism>
<protein>
    <submittedName>
        <fullName evidence="1">Minor tail protein</fullName>
    </submittedName>
</protein>
<dbReference type="EMBL" id="MZ501266">
    <property type="protein sequence ID" value="QZA70460.1"/>
    <property type="molecule type" value="Genomic_DNA"/>
</dbReference>
<reference evidence="1" key="1">
    <citation type="submission" date="2021-07" db="EMBL/GenBank/DDBJ databases">
        <authorList>
            <person name="Roth S.J."/>
            <person name="Krukonis G.P."/>
            <person name="Delesalle V.A."/>
        </authorList>
    </citation>
    <scope>NUCLEOTIDE SEQUENCE</scope>
</reference>
<proteinExistence type="predicted"/>
<name>A0AAE7X0A9_9CAUD</name>
<accession>A0AAE7X0A9</accession>
<dbReference type="Proteomes" id="UP000828678">
    <property type="component" value="Segment"/>
</dbReference>
<keyword evidence="2" id="KW-1185">Reference proteome</keyword>
<evidence type="ECO:0000313" key="1">
    <source>
        <dbReference type="EMBL" id="QZA70460.1"/>
    </source>
</evidence>
<gene>
    <name evidence="1" type="primary">47</name>
    <name evidence="1" type="ORF">AH03_47</name>
</gene>
<sequence length="143" mass="15831">MATLRDLSKRLRTLSKEIPKQVNQLKVDVALTIQADLAKETPVDTTKAVSNWKATRIAPFPNDVEPYFPGFYGYTAYKSIQASIADAEVNLKGTKPGETVFIVNNADYIKDLNEGSSKQAPAGFVEASIVKGRKLITDFKFKF</sequence>